<evidence type="ECO:0000313" key="3">
    <source>
        <dbReference type="EMBL" id="XCD04372.1"/>
    </source>
</evidence>
<protein>
    <submittedName>
        <fullName evidence="2">DNA pilot protein</fullName>
    </submittedName>
</protein>
<dbReference type="EMBL" id="PP511331">
    <property type="protein sequence ID" value="XCD03231.1"/>
    <property type="molecule type" value="Genomic_DNA"/>
</dbReference>
<proteinExistence type="predicted"/>
<accession>A0AAU8AWK9</accession>
<evidence type="ECO:0000256" key="1">
    <source>
        <dbReference type="SAM" id="Coils"/>
    </source>
</evidence>
<keyword evidence="1" id="KW-0175">Coiled coil</keyword>
<sequence length="367" mass="40924">MSAIGLLGGVASGLMGAVSGNSQLKKQLNFQREENEKTREYNRKLAEQQNKWNIEQWSRENEYNTPENIRKRLEAAGYNANLASGGLSGSLTSASSPTLTAGAPGVPADLSSLGRMDNPITAGFRGALDVIQARNVESQTDKNKAETDYQKLVSEYLPAQVLAGLNVSKATALEIVERSKNYEFQARLINQQINESEQRTNLAKAQGQQALRYSEYVDALKDNLSKQLSLDWYKASNFVKNYARQLDIDESKLAEVCRQFDFEQGLLSDGVEGSPIELQRELMSVMRRFGIKESAFKNKTMYVDFTMDKIGQVLDIGKGVVETRQGIKSLKDVGKASKSTVRRFEEIYDESGRVKGSKYVDEHRSSE</sequence>
<organism evidence="2">
    <name type="scientific">Dulem virus 249</name>
    <dbReference type="NCBI Taxonomy" id="3145726"/>
    <lineage>
        <taxon>Viruses</taxon>
        <taxon>Monodnaviria</taxon>
        <taxon>Sangervirae</taxon>
        <taxon>Phixviricota</taxon>
        <taxon>Malgrandaviricetes</taxon>
        <taxon>Petitvirales</taxon>
        <taxon>Microviridae</taxon>
        <taxon>Microvirus</taxon>
    </lineage>
</organism>
<reference evidence="2" key="1">
    <citation type="submission" date="2024-03" db="EMBL/GenBank/DDBJ databases">
        <title>Diverse circular DNA viruses in blood, oral, and fecal samples of captive lemurs.</title>
        <authorList>
            <person name="Paietta E.N."/>
            <person name="Kraberger S."/>
            <person name="Lund M.C."/>
            <person name="Custer J.M."/>
            <person name="Vargas K.M."/>
            <person name="Ehmke E.E."/>
            <person name="Yoder A.D."/>
            <person name="Varsani A."/>
        </authorList>
    </citation>
    <scope>NUCLEOTIDE SEQUENCE</scope>
    <source>
        <strain evidence="2">Duke_18_31</strain>
        <strain evidence="3">Duke_23FS_20</strain>
    </source>
</reference>
<name>A0AAU8AWK9_9VIRU</name>
<evidence type="ECO:0000313" key="2">
    <source>
        <dbReference type="EMBL" id="XCD03231.1"/>
    </source>
</evidence>
<dbReference type="EMBL" id="PP511451">
    <property type="protein sequence ID" value="XCD04372.1"/>
    <property type="molecule type" value="Genomic_DNA"/>
</dbReference>
<feature type="coiled-coil region" evidence="1">
    <location>
        <begin position="21"/>
        <end position="51"/>
    </location>
</feature>